<evidence type="ECO:0000259" key="2">
    <source>
        <dbReference type="Pfam" id="PF00149"/>
    </source>
</evidence>
<reference evidence="3 4" key="1">
    <citation type="submission" date="2018-08" db="EMBL/GenBank/DDBJ databases">
        <title>Lactobacillus suantsai sp. nov., isolated from traditional fermented suan-tsai in Taiwan.</title>
        <authorList>
            <person name="Huang C.-H."/>
        </authorList>
    </citation>
    <scope>NUCLEOTIDE SEQUENCE [LARGE SCALE GENOMIC DNA]</scope>
    <source>
        <strain evidence="3 4">BCRC 12945</strain>
    </source>
</reference>
<dbReference type="Gene3D" id="3.60.21.10">
    <property type="match status" value="1"/>
</dbReference>
<evidence type="ECO:0000313" key="3">
    <source>
        <dbReference type="EMBL" id="RXI79187.1"/>
    </source>
</evidence>
<proteinExistence type="predicted"/>
<keyword evidence="3" id="KW-0269">Exonuclease</keyword>
<dbReference type="AlphaFoldDB" id="A0A4Q0VKZ5"/>
<dbReference type="GO" id="GO:0004527">
    <property type="term" value="F:exonuclease activity"/>
    <property type="evidence" value="ECO:0007669"/>
    <property type="project" value="UniProtKB-KW"/>
</dbReference>
<dbReference type="InterPro" id="IPR014576">
    <property type="entry name" value="Pesterase_YhaO"/>
</dbReference>
<keyword evidence="4" id="KW-1185">Reference proteome</keyword>
<feature type="domain" description="Calcineurin-like phosphoesterase" evidence="2">
    <location>
        <begin position="1"/>
        <end position="198"/>
    </location>
</feature>
<keyword evidence="3" id="KW-0540">Nuclease</keyword>
<evidence type="ECO:0000313" key="4">
    <source>
        <dbReference type="Proteomes" id="UP000290602"/>
    </source>
</evidence>
<dbReference type="Pfam" id="PF00149">
    <property type="entry name" value="Metallophos"/>
    <property type="match status" value="1"/>
</dbReference>
<sequence length="403" mass="44207">MKFIHAADLHLDSPFLGLTSLPPAFLTQVQRSTFAAATKIFDRALAEHVDFVLLAGDLFDRAEQSVAAQAYLFDQFNRLNAAQIPVLISFGNHDYATDQHQTLAYPDNVTVFGSQVTTHTLTLASGETVAVSGFSYPQRWVADDVLADYPDHAATDWHVGMLHGAVRSGGPADHYAPFTVAELQAKHYDYWALGHIHHHQLLASDPPIVYAGNPQGRSVKETGARGAYLVTSHGTKLVPEFFPTAAIMWEPVTLDSSATTLVELGQKLVAWLQAHPASQPTLTVLHVTLGQALSASDTAQLTDWVALFQRTQHKVLQTAQREFVRVTVQQAAEPLTAPKLDQTYWKRGGQQVFTVANQQDLLGKLLQEPSLAAWAQDLSPADLKQAATERLNQRLREGGDHES</sequence>
<dbReference type="Proteomes" id="UP000290602">
    <property type="component" value="Unassembled WGS sequence"/>
</dbReference>
<protein>
    <submittedName>
        <fullName evidence="3">DNA repair exonuclease</fullName>
    </submittedName>
</protein>
<dbReference type="RefSeq" id="WP_129031748.1">
    <property type="nucleotide sequence ID" value="NZ_CP059603.1"/>
</dbReference>
<dbReference type="InterPro" id="IPR004843">
    <property type="entry name" value="Calcineurin-like_PHP"/>
</dbReference>
<dbReference type="InterPro" id="IPR041796">
    <property type="entry name" value="Mre11_N"/>
</dbReference>
<gene>
    <name evidence="3" type="ORF">DXH47_03845</name>
</gene>
<dbReference type="CDD" id="cd00840">
    <property type="entry name" value="MPP_Mre11_N"/>
    <property type="match status" value="1"/>
</dbReference>
<evidence type="ECO:0000256" key="1">
    <source>
        <dbReference type="ARBA" id="ARBA00022801"/>
    </source>
</evidence>
<dbReference type="OrthoDB" id="9773856at2"/>
<comment type="caution">
    <text evidence="3">The sequence shown here is derived from an EMBL/GenBank/DDBJ whole genome shotgun (WGS) entry which is preliminary data.</text>
</comment>
<keyword evidence="1" id="KW-0378">Hydrolase</keyword>
<dbReference type="InterPro" id="IPR029052">
    <property type="entry name" value="Metallo-depent_PP-like"/>
</dbReference>
<dbReference type="PANTHER" id="PTHR30337:SF7">
    <property type="entry name" value="PHOSPHOESTERASE"/>
    <property type="match status" value="1"/>
</dbReference>
<organism evidence="3 4">
    <name type="scientific">Levilactobacillus suantsaii</name>
    <dbReference type="NCBI Taxonomy" id="2292255"/>
    <lineage>
        <taxon>Bacteria</taxon>
        <taxon>Bacillati</taxon>
        <taxon>Bacillota</taxon>
        <taxon>Bacilli</taxon>
        <taxon>Lactobacillales</taxon>
        <taxon>Lactobacillaceae</taxon>
        <taxon>Levilactobacillus</taxon>
    </lineage>
</organism>
<dbReference type="PIRSF" id="PIRSF033091">
    <property type="entry name" value="Pesterase_YhaO"/>
    <property type="match status" value="1"/>
</dbReference>
<name>A0A4Q0VKZ5_9LACO</name>
<dbReference type="PANTHER" id="PTHR30337">
    <property type="entry name" value="COMPONENT OF ATP-DEPENDENT DSDNA EXONUCLEASE"/>
    <property type="match status" value="1"/>
</dbReference>
<dbReference type="SUPFAM" id="SSF56300">
    <property type="entry name" value="Metallo-dependent phosphatases"/>
    <property type="match status" value="1"/>
</dbReference>
<accession>A0A4Q0VKZ5</accession>
<dbReference type="InterPro" id="IPR050535">
    <property type="entry name" value="DNA_Repair-Maintenance_Comp"/>
</dbReference>
<dbReference type="EMBL" id="QXIL01000005">
    <property type="protein sequence ID" value="RXI79187.1"/>
    <property type="molecule type" value="Genomic_DNA"/>
</dbReference>